<organism evidence="1 2">
    <name type="scientific">Palleronia marisminoris</name>
    <dbReference type="NCBI Taxonomy" id="315423"/>
    <lineage>
        <taxon>Bacteria</taxon>
        <taxon>Pseudomonadati</taxon>
        <taxon>Pseudomonadota</taxon>
        <taxon>Alphaproteobacteria</taxon>
        <taxon>Rhodobacterales</taxon>
        <taxon>Roseobacteraceae</taxon>
        <taxon>Palleronia</taxon>
    </lineage>
</organism>
<evidence type="ECO:0000313" key="2">
    <source>
        <dbReference type="Proteomes" id="UP000193870"/>
    </source>
</evidence>
<dbReference type="AlphaFoldDB" id="A0A1Y5T6D7"/>
<dbReference type="OrthoDB" id="8410565at2"/>
<dbReference type="NCBIfam" id="NF040576">
    <property type="entry name" value="T2SS_GspM_XpsM"/>
    <property type="match status" value="1"/>
</dbReference>
<keyword evidence="2" id="KW-1185">Reference proteome</keyword>
<accession>A0A1Y5T6D7</accession>
<dbReference type="Pfam" id="PF10741">
    <property type="entry name" value="T2SSM_b"/>
    <property type="match status" value="1"/>
</dbReference>
<gene>
    <name evidence="1" type="ORF">PAM7066_02717</name>
</gene>
<sequence length="196" mass="20191">MDSRTTLLNAPRLGRKIAAVVAPLLVFGLAFGGMNVVGAAFEAKAERIASERQKLGNLNLLIAAAPGPAIASDPTQGGPEFLTGASTSLIQAAFQSRVGEIAEASGVNLLSVGSSPVVERDGTRFARLDVSMTGTNSEIVETIFAIESAVPYLTIRTARIDTSSPSADADGSADPVQLLMQLQIEGALRPGDEGAL</sequence>
<dbReference type="EMBL" id="FWFV01000008">
    <property type="protein sequence ID" value="SLN56902.1"/>
    <property type="molecule type" value="Genomic_DNA"/>
</dbReference>
<protein>
    <submittedName>
        <fullName evidence="1">General secretion pathway protein M</fullName>
    </submittedName>
</protein>
<proteinExistence type="predicted"/>
<dbReference type="RefSeq" id="WP_085854726.1">
    <property type="nucleotide sequence ID" value="NZ_FOPF01000008.1"/>
</dbReference>
<dbReference type="InterPro" id="IPR034756">
    <property type="entry name" value="T2SSM_b"/>
</dbReference>
<reference evidence="1 2" key="1">
    <citation type="submission" date="2017-03" db="EMBL/GenBank/DDBJ databases">
        <authorList>
            <person name="Afonso C.L."/>
            <person name="Miller P.J."/>
            <person name="Scott M.A."/>
            <person name="Spackman E."/>
            <person name="Goraichik I."/>
            <person name="Dimitrov K.M."/>
            <person name="Suarez D.L."/>
            <person name="Swayne D.E."/>
        </authorList>
    </citation>
    <scope>NUCLEOTIDE SEQUENCE [LARGE SCALE GENOMIC DNA]</scope>
    <source>
        <strain evidence="1 2">CECT 7066</strain>
    </source>
</reference>
<dbReference type="STRING" id="315423.SAMN04488020_1089"/>
<evidence type="ECO:0000313" key="1">
    <source>
        <dbReference type="EMBL" id="SLN56902.1"/>
    </source>
</evidence>
<name>A0A1Y5T6D7_9RHOB</name>
<dbReference type="Proteomes" id="UP000193870">
    <property type="component" value="Unassembled WGS sequence"/>
</dbReference>